<name>A0A426TRH5_9CHLR</name>
<reference evidence="1 2" key="1">
    <citation type="submission" date="2018-12" db="EMBL/GenBank/DDBJ databases">
        <title>Genome Sequence of Candidatus Viridilinea halotolerans isolated from saline sulfide-rich spring.</title>
        <authorList>
            <person name="Grouzdev D.S."/>
            <person name="Burganskaya E.I."/>
            <person name="Krutkina M.S."/>
            <person name="Sukhacheva M.V."/>
            <person name="Gorlenko V.M."/>
        </authorList>
    </citation>
    <scope>NUCLEOTIDE SEQUENCE [LARGE SCALE GENOMIC DNA]</scope>
    <source>
        <strain evidence="1">Chok-6</strain>
    </source>
</reference>
<dbReference type="Proteomes" id="UP000280307">
    <property type="component" value="Unassembled WGS sequence"/>
</dbReference>
<dbReference type="AlphaFoldDB" id="A0A426TRH5"/>
<organism evidence="1 2">
    <name type="scientific">Candidatus Viridilinea halotolerans</name>
    <dbReference type="NCBI Taxonomy" id="2491704"/>
    <lineage>
        <taxon>Bacteria</taxon>
        <taxon>Bacillati</taxon>
        <taxon>Chloroflexota</taxon>
        <taxon>Chloroflexia</taxon>
        <taxon>Chloroflexales</taxon>
        <taxon>Chloroflexineae</taxon>
        <taxon>Oscillochloridaceae</taxon>
        <taxon>Candidatus Viridilinea</taxon>
    </lineage>
</organism>
<dbReference type="InterPro" id="IPR012657">
    <property type="entry name" value="23S_rRNA-intervening_sequence"/>
</dbReference>
<dbReference type="SUPFAM" id="SSF158446">
    <property type="entry name" value="IVS-encoded protein-like"/>
    <property type="match status" value="1"/>
</dbReference>
<dbReference type="NCBIfam" id="TIGR02436">
    <property type="entry name" value="four helix bundle protein"/>
    <property type="match status" value="1"/>
</dbReference>
<proteinExistence type="predicted"/>
<dbReference type="Gene3D" id="1.20.1440.60">
    <property type="entry name" value="23S rRNA-intervening sequence"/>
    <property type="match status" value="1"/>
</dbReference>
<evidence type="ECO:0000313" key="1">
    <source>
        <dbReference type="EMBL" id="RRR66089.1"/>
    </source>
</evidence>
<dbReference type="InterPro" id="IPR036583">
    <property type="entry name" value="23S_rRNA_IVS_sf"/>
</dbReference>
<sequence length="74" mass="8208">MRGNMVPSRPPTVQFIVSANCAEARRSHSLADTAAKQQMCIKECEETAYWLRLLVKGNILSATSFDPLIRLSAI</sequence>
<evidence type="ECO:0000313" key="2">
    <source>
        <dbReference type="Proteomes" id="UP000280307"/>
    </source>
</evidence>
<dbReference type="EMBL" id="RSAS01000888">
    <property type="protein sequence ID" value="RRR66089.1"/>
    <property type="molecule type" value="Genomic_DNA"/>
</dbReference>
<protein>
    <submittedName>
        <fullName evidence="1">Four helix bundle protein</fullName>
    </submittedName>
</protein>
<gene>
    <name evidence="1" type="ORF">EI684_21360</name>
</gene>
<accession>A0A426TRH5</accession>
<comment type="caution">
    <text evidence="1">The sequence shown here is derived from an EMBL/GenBank/DDBJ whole genome shotgun (WGS) entry which is preliminary data.</text>
</comment>